<sequence>MPVPCAGASRRVPSTLVPRRQRLPTLPSYRLSGATPAPPSMLGHTRRDRPEGWGAARRGRARRRGVTA</sequence>
<evidence type="ECO:0000313" key="3">
    <source>
        <dbReference type="Proteomes" id="UP000002357"/>
    </source>
</evidence>
<protein>
    <submittedName>
        <fullName evidence="2">Uncharacterized protein</fullName>
    </submittedName>
</protein>
<gene>
    <name evidence="2" type="ORF">SCLAV_5072</name>
</gene>
<name>E2PX68_STRCL</name>
<accession>E2PX68</accession>
<evidence type="ECO:0000313" key="2">
    <source>
        <dbReference type="EMBL" id="EFG10145.1"/>
    </source>
</evidence>
<keyword evidence="3" id="KW-1185">Reference proteome</keyword>
<reference evidence="2 3" key="1">
    <citation type="journal article" date="2010" name="Genome Biol. Evol.">
        <title>The sequence of a 1.8-mb bacterial linear plasmid reveals a rich evolutionary reservoir of secondary metabolic pathways.</title>
        <authorList>
            <person name="Medema M.H."/>
            <person name="Trefzer A."/>
            <person name="Kovalchuk A."/>
            <person name="van den Berg M."/>
            <person name="Mueller U."/>
            <person name="Heijne W."/>
            <person name="Wu L."/>
            <person name="Alam M.T."/>
            <person name="Ronning C.M."/>
            <person name="Nierman W.C."/>
            <person name="Bovenberg R.A.L."/>
            <person name="Breitling R."/>
            <person name="Takano E."/>
        </authorList>
    </citation>
    <scope>NUCLEOTIDE SEQUENCE [LARGE SCALE GENOMIC DNA]</scope>
    <source>
        <strain evidence="3">ATCC 27064 / DSM 738 / JCM 4710 / NBRC 13307 / NCIMB 12785 / NRRL 3585 / VKM Ac-602</strain>
    </source>
</reference>
<dbReference type="EMBL" id="CM000913">
    <property type="protein sequence ID" value="EFG10145.1"/>
    <property type="molecule type" value="Genomic_DNA"/>
</dbReference>
<evidence type="ECO:0000256" key="1">
    <source>
        <dbReference type="SAM" id="MobiDB-lite"/>
    </source>
</evidence>
<organism evidence="2 3">
    <name type="scientific">Streptomyces clavuligerus</name>
    <dbReference type="NCBI Taxonomy" id="1901"/>
    <lineage>
        <taxon>Bacteria</taxon>
        <taxon>Bacillati</taxon>
        <taxon>Actinomycetota</taxon>
        <taxon>Actinomycetes</taxon>
        <taxon>Kitasatosporales</taxon>
        <taxon>Streptomycetaceae</taxon>
        <taxon>Streptomyces</taxon>
    </lineage>
</organism>
<dbReference type="Proteomes" id="UP000002357">
    <property type="component" value="Chromosome"/>
</dbReference>
<dbReference type="AlphaFoldDB" id="E2PX68"/>
<feature type="compositionally biased region" description="Basic residues" evidence="1">
    <location>
        <begin position="57"/>
        <end position="68"/>
    </location>
</feature>
<proteinExistence type="predicted"/>
<feature type="region of interest" description="Disordered" evidence="1">
    <location>
        <begin position="1"/>
        <end position="68"/>
    </location>
</feature>